<keyword evidence="2" id="KW-1185">Reference proteome</keyword>
<evidence type="ECO:0000313" key="2">
    <source>
        <dbReference type="Proteomes" id="UP000187181"/>
    </source>
</evidence>
<dbReference type="OrthoDB" id="852528at2"/>
<organism evidence="1 2">
    <name type="scientific">Pontibacter indicus</name>
    <dbReference type="NCBI Taxonomy" id="1317125"/>
    <lineage>
        <taxon>Bacteria</taxon>
        <taxon>Pseudomonadati</taxon>
        <taxon>Bacteroidota</taxon>
        <taxon>Cytophagia</taxon>
        <taxon>Cytophagales</taxon>
        <taxon>Hymenobacteraceae</taxon>
        <taxon>Pontibacter</taxon>
    </lineage>
</organism>
<sequence>MDKLKLREYLQSNTTRLFMIGGRASEDMYPKKKQIELAMAGRPFEFVYDGPVRRVKPFQAKLWVSPAPKIGSYAGFGYMNYLDPLNRNGLEAMQSLESACKSYEQEFGYYPENVLLIRV</sequence>
<dbReference type="Proteomes" id="UP000187181">
    <property type="component" value="Unassembled WGS sequence"/>
</dbReference>
<dbReference type="AlphaFoldDB" id="A0A1R3XS22"/>
<dbReference type="RefSeq" id="WP_076671923.1">
    <property type="nucleotide sequence ID" value="NZ_FTPP01000004.1"/>
</dbReference>
<gene>
    <name evidence="1" type="ORF">SAMN05444128_3704</name>
</gene>
<name>A0A1R3XS22_9BACT</name>
<protein>
    <submittedName>
        <fullName evidence="1">Uncharacterized protein</fullName>
    </submittedName>
</protein>
<proteinExistence type="predicted"/>
<evidence type="ECO:0000313" key="1">
    <source>
        <dbReference type="EMBL" id="SIT94668.1"/>
    </source>
</evidence>
<reference evidence="2" key="1">
    <citation type="submission" date="2017-01" db="EMBL/GenBank/DDBJ databases">
        <authorList>
            <person name="Varghese N."/>
            <person name="Submissions S."/>
        </authorList>
    </citation>
    <scope>NUCLEOTIDE SEQUENCE [LARGE SCALE GENOMIC DNA]</scope>
    <source>
        <strain evidence="2">LP100</strain>
    </source>
</reference>
<dbReference type="EMBL" id="FTPP01000004">
    <property type="protein sequence ID" value="SIT94668.1"/>
    <property type="molecule type" value="Genomic_DNA"/>
</dbReference>
<accession>A0A1R3XS22</accession>